<sequence length="116" mass="13103">MARVRWSSCISRPLVQNEIIGILYVQRLQLENLGILKSFPAASFCTKTEKPAKPGKKIKTAEAAAAPLEPEEPFDNSTYKNYQHHSYNPYTFADLDLQMAKFRLPQPSSGKPSPRH</sequence>
<proteinExistence type="predicted"/>
<reference evidence="3" key="1">
    <citation type="submission" date="2020-03" db="EMBL/GenBank/DDBJ databases">
        <title>Evolution of repeat sequences and sex chromosomes of tilapia species revealed by chromosome-level genomes.</title>
        <authorList>
            <person name="Xu L."/>
            <person name="Tao W."/>
            <person name="Wang D."/>
            <person name="Zhou Q."/>
        </authorList>
    </citation>
    <scope>NUCLEOTIDE SEQUENCE [LARGE SCALE GENOMIC DNA]</scope>
    <source>
        <strain evidence="3">Israel</strain>
    </source>
</reference>
<feature type="region of interest" description="Disordered" evidence="1">
    <location>
        <begin position="50"/>
        <end position="80"/>
    </location>
</feature>
<dbReference type="Pfam" id="PF15880">
    <property type="entry name" value="NDUFV3"/>
    <property type="match status" value="1"/>
</dbReference>
<dbReference type="Ensembl" id="ENSOABT00000082211.1">
    <property type="protein sequence ID" value="ENSOABP00000069740.1"/>
    <property type="gene ID" value="ENSOABG00000011008.2"/>
</dbReference>
<dbReference type="GO" id="GO:0042775">
    <property type="term" value="P:mitochondrial ATP synthesis coupled electron transport"/>
    <property type="evidence" value="ECO:0007669"/>
    <property type="project" value="TreeGrafter"/>
</dbReference>
<reference evidence="2" key="2">
    <citation type="submission" date="2025-08" db="UniProtKB">
        <authorList>
            <consortium name="Ensembl"/>
        </authorList>
    </citation>
    <scope>IDENTIFICATION</scope>
</reference>
<dbReference type="GO" id="GO:0005739">
    <property type="term" value="C:mitochondrion"/>
    <property type="evidence" value="ECO:0007669"/>
    <property type="project" value="InterPro"/>
</dbReference>
<evidence type="ECO:0000313" key="2">
    <source>
        <dbReference type="Ensembl" id="ENSOABP00000069740.1"/>
    </source>
</evidence>
<gene>
    <name evidence="2" type="primary">NDUFV3</name>
</gene>
<accession>A0AAZ1XQ77</accession>
<dbReference type="Proteomes" id="UP000472276">
    <property type="component" value="Unassembled WGS sequence"/>
</dbReference>
<dbReference type="AlphaFoldDB" id="A0AAZ1XQ77"/>
<dbReference type="PANTHER" id="PTHR17117:SF3">
    <property type="entry name" value="NADH DEHYDROGENASE [UBIQUINONE] FLAVOPROTEIN 3, MITOCHONDRIAL"/>
    <property type="match status" value="1"/>
</dbReference>
<dbReference type="GO" id="GO:0045271">
    <property type="term" value="C:respiratory chain complex I"/>
    <property type="evidence" value="ECO:0007669"/>
    <property type="project" value="InterPro"/>
</dbReference>
<keyword evidence="3" id="KW-1185">Reference proteome</keyword>
<evidence type="ECO:0000313" key="3">
    <source>
        <dbReference type="Proteomes" id="UP000472276"/>
    </source>
</evidence>
<dbReference type="PANTHER" id="PTHR17117">
    <property type="entry name" value="NADH-UBIQUINONE OXIDOREDUCTASE"/>
    <property type="match status" value="1"/>
</dbReference>
<reference evidence="2" key="3">
    <citation type="submission" date="2025-09" db="UniProtKB">
        <authorList>
            <consortium name="Ensembl"/>
        </authorList>
    </citation>
    <scope>IDENTIFICATION</scope>
</reference>
<evidence type="ECO:0008006" key="4">
    <source>
        <dbReference type="Google" id="ProtNLM"/>
    </source>
</evidence>
<protein>
    <recommendedName>
        <fullName evidence="4">NADH dehydrogenase [ubiquinone] flavoprotein 3, mitochondrial</fullName>
    </recommendedName>
</protein>
<evidence type="ECO:0000256" key="1">
    <source>
        <dbReference type="SAM" id="MobiDB-lite"/>
    </source>
</evidence>
<organism evidence="2 3">
    <name type="scientific">Oreochromis aureus</name>
    <name type="common">Israeli tilapia</name>
    <name type="synonym">Chromis aureus</name>
    <dbReference type="NCBI Taxonomy" id="47969"/>
    <lineage>
        <taxon>Eukaryota</taxon>
        <taxon>Metazoa</taxon>
        <taxon>Chordata</taxon>
        <taxon>Craniata</taxon>
        <taxon>Vertebrata</taxon>
        <taxon>Euteleostomi</taxon>
        <taxon>Actinopterygii</taxon>
        <taxon>Neopterygii</taxon>
        <taxon>Teleostei</taxon>
        <taxon>Neoteleostei</taxon>
        <taxon>Acanthomorphata</taxon>
        <taxon>Ovalentaria</taxon>
        <taxon>Cichlomorphae</taxon>
        <taxon>Cichliformes</taxon>
        <taxon>Cichlidae</taxon>
        <taxon>African cichlids</taxon>
        <taxon>Pseudocrenilabrinae</taxon>
        <taxon>Oreochromini</taxon>
        <taxon>Oreochromis</taxon>
    </lineage>
</organism>
<name>A0AAZ1XQ77_OREAU</name>
<dbReference type="InterPro" id="IPR026193">
    <property type="entry name" value="NDUFV3"/>
</dbReference>